<dbReference type="SUPFAM" id="SSF57184">
    <property type="entry name" value="Growth factor receptor domain"/>
    <property type="match status" value="7"/>
</dbReference>
<dbReference type="SMART" id="SM00261">
    <property type="entry name" value="FU"/>
    <property type="match status" value="17"/>
</dbReference>
<evidence type="ECO:0000256" key="2">
    <source>
        <dbReference type="ARBA" id="ARBA00022525"/>
    </source>
</evidence>
<dbReference type="InterPro" id="IPR000742">
    <property type="entry name" value="EGF"/>
</dbReference>
<feature type="domain" description="EGF-like" evidence="7">
    <location>
        <begin position="826"/>
        <end position="857"/>
    </location>
</feature>
<feature type="domain" description="EGF-like" evidence="7">
    <location>
        <begin position="628"/>
        <end position="672"/>
    </location>
</feature>
<dbReference type="Proteomes" id="UP000009168">
    <property type="component" value="Unassembled WGS sequence"/>
</dbReference>
<dbReference type="InterPro" id="IPR009030">
    <property type="entry name" value="Growth_fac_rcpt_cys_sf"/>
</dbReference>
<evidence type="ECO:0000259" key="7">
    <source>
        <dbReference type="SMART" id="SM00181"/>
    </source>
</evidence>
<dbReference type="RefSeq" id="XP_001030845.2">
    <property type="nucleotide sequence ID" value="XM_001030845.2"/>
</dbReference>
<dbReference type="OrthoDB" id="10035969at2759"/>
<dbReference type="InterPro" id="IPR006212">
    <property type="entry name" value="Furin_repeat"/>
</dbReference>
<evidence type="ECO:0000256" key="5">
    <source>
        <dbReference type="SAM" id="MobiDB-lite"/>
    </source>
</evidence>
<evidence type="ECO:0000256" key="6">
    <source>
        <dbReference type="SAM" id="Phobius"/>
    </source>
</evidence>
<name>Q22D07_TETTS</name>
<evidence type="ECO:0000256" key="4">
    <source>
        <dbReference type="ARBA" id="ARBA00023180"/>
    </source>
</evidence>
<feature type="domain" description="EGF-like" evidence="7">
    <location>
        <begin position="882"/>
        <end position="923"/>
    </location>
</feature>
<organism evidence="8 9">
    <name type="scientific">Tetrahymena thermophila (strain SB210)</name>
    <dbReference type="NCBI Taxonomy" id="312017"/>
    <lineage>
        <taxon>Eukaryota</taxon>
        <taxon>Sar</taxon>
        <taxon>Alveolata</taxon>
        <taxon>Ciliophora</taxon>
        <taxon>Intramacronucleata</taxon>
        <taxon>Oligohymenophorea</taxon>
        <taxon>Hymenostomatida</taxon>
        <taxon>Tetrahymenina</taxon>
        <taxon>Tetrahymenidae</taxon>
        <taxon>Tetrahymena</taxon>
    </lineage>
</organism>
<feature type="transmembrane region" description="Helical" evidence="6">
    <location>
        <begin position="1548"/>
        <end position="1565"/>
    </location>
</feature>
<dbReference type="CDD" id="cd00064">
    <property type="entry name" value="FU"/>
    <property type="match status" value="13"/>
</dbReference>
<proteinExistence type="predicted"/>
<dbReference type="SMART" id="SM00181">
    <property type="entry name" value="EGF"/>
    <property type="match status" value="11"/>
</dbReference>
<keyword evidence="4" id="KW-0325">Glycoprotein</keyword>
<accession>Q22D07</accession>
<comment type="subcellular location">
    <subcellularLocation>
        <location evidence="1">Secreted</location>
    </subcellularLocation>
</comment>
<feature type="domain" description="EGF-like" evidence="7">
    <location>
        <begin position="176"/>
        <end position="213"/>
    </location>
</feature>
<dbReference type="Gene3D" id="2.10.220.10">
    <property type="entry name" value="Hormone Receptor, Insulin-like Growth Factor Receptor 1, Chain A, domain 2"/>
    <property type="match status" value="11"/>
</dbReference>
<keyword evidence="6" id="KW-0812">Transmembrane</keyword>
<feature type="transmembrane region" description="Helical" evidence="6">
    <location>
        <begin position="1468"/>
        <end position="1484"/>
    </location>
</feature>
<dbReference type="KEGG" id="tet:TTHERM_01006530"/>
<dbReference type="PANTHER" id="PTHR15332">
    <property type="entry name" value="PROPROTEIN CONVERTASE SUBTILISIN_KEXIN TYPE 5-LIKE"/>
    <property type="match status" value="1"/>
</dbReference>
<feature type="domain" description="EGF-like" evidence="7">
    <location>
        <begin position="1122"/>
        <end position="1153"/>
    </location>
</feature>
<evidence type="ECO:0000256" key="3">
    <source>
        <dbReference type="ARBA" id="ARBA00022729"/>
    </source>
</evidence>
<feature type="region of interest" description="Disordered" evidence="5">
    <location>
        <begin position="1345"/>
        <end position="1368"/>
    </location>
</feature>
<keyword evidence="2" id="KW-0964">Secreted</keyword>
<dbReference type="Pfam" id="PF15913">
    <property type="entry name" value="Furin-like_2"/>
    <property type="match status" value="1"/>
</dbReference>
<keyword evidence="9" id="KW-1185">Reference proteome</keyword>
<dbReference type="PANTHER" id="PTHR15332:SF175">
    <property type="entry name" value="PROPROTEIN CONVERTASE SUBTILISIN_KEXIN TYPE 5-LIKE"/>
    <property type="match status" value="1"/>
</dbReference>
<keyword evidence="6" id="KW-0472">Membrane</keyword>
<feature type="transmembrane region" description="Helical" evidence="6">
    <location>
        <begin position="1504"/>
        <end position="1527"/>
    </location>
</feature>
<sequence>MNLNYIIHQSLLSLLQQLENLLIAREWLNPPFTGWGSGKSIICAGQLIEANKEVLYIGDGQKSVQKQFQNLPEHFRVLVRIDFVAIDEWDGSQKIIFSADSQTLGSYSSYSQGPGDRLHLKICGKQGIQDRFERVQYVISHTSNTVTIKAETNSKGYAGLLDLQIYVDTCHADCKGCSGASENQCSSCKTGATLSSGKCVCPTNQYMYQGSCLPDCTGNLRKSSNGLFCEEIPCKLSTCRQCDSDNFTCAACVGSYRRFNKSCVKSCPSYTENVNGECIELTKKYWNGMFLFKGFFEDDFSNLSFEEYGFNFNPILPEESNVNLKDWAQFSDCNDNSVLKRFYGGFGIIGKDVSIKKTWDIVDQNKKPIKHSSVLVKFYYAQVENYEELKDGVTPEEEFVKINDQKIFSLYGGGTQMGCGRLDQGENFGWIEANSTQTNKTNQIKLEIGNNFIDPAWYEGFGIREMMIIVSRCIDNCEECGDYDGCVRCSTGYYLWRAQCYKDKCPDGSFLNQDIKTSNVCKDCHPTCLTCNGPKSDQCLTCLDPLLFKKGSCNLDCGLGFYPNKPICSPCHTECYSCFGPNNNQCLKCTGNRYYFKQTNSCLLECPETYFPNTHSNYCDPCNSKCLTCDGPSENQCLTCTSVAPSRFLMDHKCEAQCPPGYYGETADQTCQPCKSPCVTCKNTANKCTSCIDKRFLYGEECLENCPDRTYSNTFTQMCEACHGLCGNCNGANFNNCLTCDDEDGYYDSTTNQCVSQCPSKYFATKENKLQICKLCDITCGECKSPGDKFSCTICTGGRYLNYNNSCDKDCPDYYYKDRSNYVCKNCHPSCLTCHDSSSTSCITCPKGRYFSQNTCLSRCPEGTYPDDVNSQCILCHPSCASCDGDLYNQCTRCKLGKYLQDKKCSEKCKDGYFPNKLTGMCQICHQTCATCADEKDSSCLSCKSPLYLSNNKCFSLCPDGQYHNNNTNQCESCPFTCKTCLGVNKDECLSCSGNRYLVRPGLKCETVCPTGFLPNQLTNECDQCHSSCKNCFGLSENECKECPSGTYLYQNKCLLVCPMGFFPTEFPNICTPCHSTCQTCTGSLESQCTSCKGKRYYLPYKCLEECPDSYFGDNANNSCQKCDKSCKTCIGVNNNQCTKCKEGTYLLNNSCVFQCPDGYVVSLDKAQCLICHSTCSTCHPGNLDYCLTCLEGWYKHANRCLKECPDGTYPSSKSEEKINGLIHEILICKNCIKNCKTCTGPSDVQCLEYYPVSEQDLLGMLIFYIFIGKSVYCFLTFAVGIYLDYNEYKRKREIELFEAQKTEIEDQRNKDIPKITVNDVELNKTAKTDQKLLFNFDNTNKDYSPTGSHNITRQNLNTDNQSPTSKIFKNSPVRKQRKFQTAINPSEQHESMENEKLRYTKFRKGTYGQNQSIVNVSTQKLVDEELKSQIAKKHGKIVGCYDPVSKSFVQIPDYLVKKNPELPQKSFISFFFTFFEITSLFLYRDSNLLHILRVLTYYCKLLFMFYLSSRLLYISPLSIIGFVVAIQIIMVSIEKIIYNLSLNIEKLLSVIFTSFILLIVYHINWFFSPQLAKISYQQDFDWSIYYLTIFGTDMVGIQIVFMSIQYWFTKKHVFTDQLKLRKSQRILCFFLFKDKFARWLKEQINFLLKIRTFQLQELIQFILQYFFNIFRSKADVISSQKENQNESFQKVK</sequence>
<feature type="domain" description="EGF-like" evidence="7">
    <location>
        <begin position="479"/>
        <end position="522"/>
    </location>
</feature>
<evidence type="ECO:0000313" key="9">
    <source>
        <dbReference type="Proteomes" id="UP000009168"/>
    </source>
</evidence>
<feature type="domain" description="EGF-like" evidence="7">
    <location>
        <begin position="228"/>
        <end position="264"/>
    </location>
</feature>
<feature type="domain" description="EGF-like" evidence="7">
    <location>
        <begin position="775"/>
        <end position="808"/>
    </location>
</feature>
<evidence type="ECO:0000313" key="8">
    <source>
        <dbReference type="EMBL" id="EAR83182.2"/>
    </source>
</evidence>
<feature type="domain" description="EGF-like" evidence="7">
    <location>
        <begin position="530"/>
        <end position="569"/>
    </location>
</feature>
<feature type="domain" description="EGF-like" evidence="7">
    <location>
        <begin position="1171"/>
        <end position="1202"/>
    </location>
</feature>
<gene>
    <name evidence="8" type="ORF">TTHERM_01006530</name>
</gene>
<feature type="transmembrane region" description="Helical" evidence="6">
    <location>
        <begin position="1585"/>
        <end position="1609"/>
    </location>
</feature>
<keyword evidence="3" id="KW-0732">Signal</keyword>
<dbReference type="InterPro" id="IPR043601">
    <property type="entry name" value="Rspo_Fu-CRD_dom"/>
</dbReference>
<feature type="domain" description="EGF-like" evidence="7">
    <location>
        <begin position="1073"/>
        <end position="1121"/>
    </location>
</feature>
<dbReference type="EMBL" id="GG662638">
    <property type="protein sequence ID" value="EAR83182.2"/>
    <property type="molecule type" value="Genomic_DNA"/>
</dbReference>
<feature type="transmembrane region" description="Helical" evidence="6">
    <location>
        <begin position="1262"/>
        <end position="1284"/>
    </location>
</feature>
<dbReference type="HOGENOM" id="CLU_003189_0_0_1"/>
<dbReference type="eggNOG" id="KOG3525">
    <property type="taxonomic scope" value="Eukaryota"/>
</dbReference>
<dbReference type="GO" id="GO:0005576">
    <property type="term" value="C:extracellular region"/>
    <property type="evidence" value="ECO:0007669"/>
    <property type="project" value="UniProtKB-SubCell"/>
</dbReference>
<keyword evidence="6" id="KW-1133">Transmembrane helix</keyword>
<protein>
    <recommendedName>
        <fullName evidence="7">EGF-like domain-containing protein</fullName>
    </recommendedName>
</protein>
<dbReference type="GeneID" id="7842956"/>
<dbReference type="InParanoid" id="Q22D07"/>
<reference evidence="9" key="1">
    <citation type="journal article" date="2006" name="PLoS Biol.">
        <title>Macronuclear genome sequence of the ciliate Tetrahymena thermophila, a model eukaryote.</title>
        <authorList>
            <person name="Eisen J.A."/>
            <person name="Coyne R.S."/>
            <person name="Wu M."/>
            <person name="Wu D."/>
            <person name="Thiagarajan M."/>
            <person name="Wortman J.R."/>
            <person name="Badger J.H."/>
            <person name="Ren Q."/>
            <person name="Amedeo P."/>
            <person name="Jones K.M."/>
            <person name="Tallon L.J."/>
            <person name="Delcher A.L."/>
            <person name="Salzberg S.L."/>
            <person name="Silva J.C."/>
            <person name="Haas B.J."/>
            <person name="Majoros W.H."/>
            <person name="Farzad M."/>
            <person name="Carlton J.M."/>
            <person name="Smith R.K. Jr."/>
            <person name="Garg J."/>
            <person name="Pearlman R.E."/>
            <person name="Karrer K.M."/>
            <person name="Sun L."/>
            <person name="Manning G."/>
            <person name="Elde N.C."/>
            <person name="Turkewitz A.P."/>
            <person name="Asai D.J."/>
            <person name="Wilkes D.E."/>
            <person name="Wang Y."/>
            <person name="Cai H."/>
            <person name="Collins K."/>
            <person name="Stewart B.A."/>
            <person name="Lee S.R."/>
            <person name="Wilamowska K."/>
            <person name="Weinberg Z."/>
            <person name="Ruzzo W.L."/>
            <person name="Wloga D."/>
            <person name="Gaertig J."/>
            <person name="Frankel J."/>
            <person name="Tsao C.-C."/>
            <person name="Gorovsky M.A."/>
            <person name="Keeling P.J."/>
            <person name="Waller R.F."/>
            <person name="Patron N.J."/>
            <person name="Cherry J.M."/>
            <person name="Stover N.A."/>
            <person name="Krieger C.J."/>
            <person name="del Toro C."/>
            <person name="Ryder H.F."/>
            <person name="Williamson S.C."/>
            <person name="Barbeau R.A."/>
            <person name="Hamilton E.P."/>
            <person name="Orias E."/>
        </authorList>
    </citation>
    <scope>NUCLEOTIDE SEQUENCE [LARGE SCALE GENOMIC DNA]</scope>
    <source>
        <strain evidence="9">SB210</strain>
    </source>
</reference>
<evidence type="ECO:0000256" key="1">
    <source>
        <dbReference type="ARBA" id="ARBA00004613"/>
    </source>
</evidence>
<dbReference type="SMART" id="SM01411">
    <property type="entry name" value="Ephrin_rec_like"/>
    <property type="match status" value="6"/>
</dbReference>